<dbReference type="GO" id="GO:0016180">
    <property type="term" value="P:snRNA processing"/>
    <property type="evidence" value="ECO:0007669"/>
    <property type="project" value="TreeGrafter"/>
</dbReference>
<reference evidence="5" key="1">
    <citation type="submission" date="2021-12" db="EMBL/GenBank/DDBJ databases">
        <authorList>
            <person name="King R."/>
        </authorList>
    </citation>
    <scope>NUCLEOTIDE SEQUENCE</scope>
</reference>
<feature type="domain" description="INTS4 8 helical bundle" evidence="3">
    <location>
        <begin position="608"/>
        <end position="807"/>
    </location>
</feature>
<comment type="subcellular location">
    <subcellularLocation>
        <location evidence="1">Nucleus</location>
    </subcellularLocation>
</comment>
<dbReference type="Gene3D" id="1.25.10.10">
    <property type="entry name" value="Leucine-rich Repeat Variant"/>
    <property type="match status" value="1"/>
</dbReference>
<protein>
    <recommendedName>
        <fullName evidence="7">Integrator complex subunit 4</fullName>
    </recommendedName>
</protein>
<dbReference type="Pfam" id="PF24493">
    <property type="entry name" value="INTS4_8HBD"/>
    <property type="match status" value="1"/>
</dbReference>
<gene>
    <name evidence="5" type="ORF">MELIAE_LOCUS8449</name>
</gene>
<dbReference type="FunFam" id="1.25.10.10:FF:000728">
    <property type="entry name" value="Blast:Integrator complex subunit 4"/>
    <property type="match status" value="1"/>
</dbReference>
<evidence type="ECO:0000256" key="1">
    <source>
        <dbReference type="ARBA" id="ARBA00004123"/>
    </source>
</evidence>
<dbReference type="Proteomes" id="UP001154078">
    <property type="component" value="Chromosome 5"/>
</dbReference>
<dbReference type="PANTHER" id="PTHR20938">
    <property type="entry name" value="INTEGRATOR COMPLEX SUBUNIT 4"/>
    <property type="match status" value="1"/>
</dbReference>
<dbReference type="EMBL" id="OV121136">
    <property type="protein sequence ID" value="CAH0557840.1"/>
    <property type="molecule type" value="Genomic_DNA"/>
</dbReference>
<accession>A0A9P0B9G5</accession>
<dbReference type="PANTHER" id="PTHR20938:SF0">
    <property type="entry name" value="INTEGRATOR COMPLEX SUBUNIT 4"/>
    <property type="match status" value="1"/>
</dbReference>
<evidence type="ECO:0008006" key="7">
    <source>
        <dbReference type="Google" id="ProtNLM"/>
    </source>
</evidence>
<name>A0A9P0B9G5_BRAAE</name>
<proteinExistence type="predicted"/>
<evidence type="ECO:0000256" key="2">
    <source>
        <dbReference type="ARBA" id="ARBA00023242"/>
    </source>
</evidence>
<sequence length="957" mass="107138">MAAVLKKRALAEYSQTIQETAPQVPIKKLRLVKKPQSSPGGSTLALISCLDGCKSSKEALQTLLRVSDSFELDIGDIPEVVSKLSDYFKNESESSVRVKILSLLCDIGHESNADIMLIIDETIMLLKNDHSHKVIAQGMNTILKLGKLLPETSPVHQKLCDVAKHYLTDIGHAVKCKCLEILGVHSPLCNEGDCKTLLNLVSSYMSNEDARVRSQAFSTIITLHGRKFKINPDIYINVCEALKDDYEIVRQVALRLIWVLGIAYPENEILVPGSEHEIRLIDDAFGKICNGVTDLSIHVRTLAAKLLGSMKMVSPKFLNQTLDKKLMSNMRRKRTAHELAWENVTSGEWASGKKWADDAPREVINADNISLMSQGACGAFVHGLEDEYLEVRSAAVESLCELSLDNPQFSNLSLDFLVDMFNDEIEDVRLKAIDSLRCISEHIILRDDQLETILGALEDFSQDVREGLHRMLSACSMSTTHGLKMCVEKLLDNLKKYPNDKRSTYKCLQRIGAQHPQLVLPLVPQFLNIHPFFDMAEPDVENPQYICLLILILNAAKFSSTIIPLLEPHTLRHYLYMKDTMSQFVPILNLDSNYNSISRPTSVPESLSFLNNIIRNLDMAENTIRVPTKMLQTAKEHLNRLSEMDSKVAGTAQFTSLYIAAQLQLYQILEKGFWMNPVTLATQQVNNLKTNIQNLLQLCLKLQFFFVGLSPVEECAVKQFRLRALALNLVYIVKGSNASALAPCHHFLTVVEDMQKQLNQGGLEPDAFTTLVFRELSSLEEPKPGTVARLLIPILSEAKLGKIPTPNVNIRMSTASILEPNGSTDTSLKFTAGLIMSVPFEAELKYLLDPSRIRLKVKYPDQRTQIVLPRPAHLKPLYYDENNEEAKIGHNLRLLTSVLMSHQVWSEACNVEISIAVAIPEADICKRKSSIDSTQTLLELCKPIKVSVAPKPIKKTL</sequence>
<dbReference type="InterPro" id="IPR016024">
    <property type="entry name" value="ARM-type_fold"/>
</dbReference>
<dbReference type="AlphaFoldDB" id="A0A9P0B9G5"/>
<keyword evidence="6" id="KW-1185">Reference proteome</keyword>
<feature type="domain" description="Integrator complex subunit 4/Protein SIEL C-terminal Ig-like" evidence="4">
    <location>
        <begin position="817"/>
        <end position="952"/>
    </location>
</feature>
<dbReference type="OrthoDB" id="18190at2759"/>
<dbReference type="SUPFAM" id="SSF48371">
    <property type="entry name" value="ARM repeat"/>
    <property type="match status" value="1"/>
</dbReference>
<keyword evidence="2" id="KW-0539">Nucleus</keyword>
<dbReference type="InterPro" id="IPR011989">
    <property type="entry name" value="ARM-like"/>
</dbReference>
<dbReference type="GO" id="GO:0032039">
    <property type="term" value="C:integrator complex"/>
    <property type="evidence" value="ECO:0007669"/>
    <property type="project" value="TreeGrafter"/>
</dbReference>
<organism evidence="5 6">
    <name type="scientific">Brassicogethes aeneus</name>
    <name type="common">Rape pollen beetle</name>
    <name type="synonym">Meligethes aeneus</name>
    <dbReference type="NCBI Taxonomy" id="1431903"/>
    <lineage>
        <taxon>Eukaryota</taxon>
        <taxon>Metazoa</taxon>
        <taxon>Ecdysozoa</taxon>
        <taxon>Arthropoda</taxon>
        <taxon>Hexapoda</taxon>
        <taxon>Insecta</taxon>
        <taxon>Pterygota</taxon>
        <taxon>Neoptera</taxon>
        <taxon>Endopterygota</taxon>
        <taxon>Coleoptera</taxon>
        <taxon>Polyphaga</taxon>
        <taxon>Cucujiformia</taxon>
        <taxon>Nitidulidae</taxon>
        <taxon>Meligethinae</taxon>
        <taxon>Brassicogethes</taxon>
    </lineage>
</organism>
<dbReference type="InterPro" id="IPR056235">
    <property type="entry name" value="INTS4_8HBD"/>
</dbReference>
<evidence type="ECO:0000313" key="6">
    <source>
        <dbReference type="Proteomes" id="UP001154078"/>
    </source>
</evidence>
<dbReference type="InterPro" id="IPR057412">
    <property type="entry name" value="INTS4_C"/>
</dbReference>
<dbReference type="Pfam" id="PF25458">
    <property type="entry name" value="INTS4_C"/>
    <property type="match status" value="1"/>
</dbReference>
<evidence type="ECO:0000259" key="4">
    <source>
        <dbReference type="Pfam" id="PF25458"/>
    </source>
</evidence>
<evidence type="ECO:0000259" key="3">
    <source>
        <dbReference type="Pfam" id="PF24493"/>
    </source>
</evidence>
<evidence type="ECO:0000313" key="5">
    <source>
        <dbReference type="EMBL" id="CAH0557840.1"/>
    </source>
</evidence>